<evidence type="ECO:0000313" key="2">
    <source>
        <dbReference type="Proteomes" id="UP001049176"/>
    </source>
</evidence>
<dbReference type="OrthoDB" id="3063510at2759"/>
<sequence>MLGSNHPTMEVLTGATGITMNRSHFSNVGKDQYNDCTVHQTIVQTRCRRKKFDRDLPELSEFTEIKRGDIYKNKDMCYSWRLCSNGKDNTEAAVYHAEVNITGSEFGQKKFTVKTYRGRNAMKEWRRDFTRCSKDWLRDVPLFGYNKSSVPSLIFCGELVPLAHIEGGLGSVGLYYISLLRRSLGCSRNQLWMDPTQGKFCLGPIGPECRDWQDEFINDLVPSDVEFLKEEVVIRYFASKQDDRGLLYTLSYSHLEILQVDVPVTSHTQVISGLTNSTIAFLENVRWRRWKDCLHDERVIPDGATRFCLRDNRRKIRVESIGEQGAWLSQALSVFHVHNISLDEDLSTYKFVVPYFKLRGTIQECKRKRQRRQLLRVPIYLILLPSPTPVCRWTFDPAGQTLLSPEMCKYLGLPLKLSLEVIPFQISWPTKIYKAFYAYQIARRFDPKSTDFAQSLRYPIFDVVPAENRFQDILEEQDEIVIESEALPSPKVHAFPEDSESVLDSNAYNGHIEVQSPEESDDSFTLHLLFNETEASSKTSNDADPVQTSNLEYTQQGTLRSILGTIFCQFTWEAVEGSGISAAAI</sequence>
<reference evidence="1" key="1">
    <citation type="journal article" date="2021" name="Genome Biol. Evol.">
        <title>The assembled and annotated genome of the fairy-ring fungus Marasmius oreades.</title>
        <authorList>
            <person name="Hiltunen M."/>
            <person name="Ament-Velasquez S.L."/>
            <person name="Johannesson H."/>
        </authorList>
    </citation>
    <scope>NUCLEOTIDE SEQUENCE</scope>
    <source>
        <strain evidence="1">03SP1</strain>
    </source>
</reference>
<keyword evidence="2" id="KW-1185">Reference proteome</keyword>
<name>A0A9P7UPW2_9AGAR</name>
<dbReference type="AlphaFoldDB" id="A0A9P7UPW2"/>
<accession>A0A9P7UPW2</accession>
<organism evidence="1 2">
    <name type="scientific">Marasmius oreades</name>
    <name type="common">fairy-ring Marasmius</name>
    <dbReference type="NCBI Taxonomy" id="181124"/>
    <lineage>
        <taxon>Eukaryota</taxon>
        <taxon>Fungi</taxon>
        <taxon>Dikarya</taxon>
        <taxon>Basidiomycota</taxon>
        <taxon>Agaricomycotina</taxon>
        <taxon>Agaricomycetes</taxon>
        <taxon>Agaricomycetidae</taxon>
        <taxon>Agaricales</taxon>
        <taxon>Marasmiineae</taxon>
        <taxon>Marasmiaceae</taxon>
        <taxon>Marasmius</taxon>
    </lineage>
</organism>
<dbReference type="KEGG" id="more:E1B28_011719"/>
<gene>
    <name evidence="1" type="ORF">E1B28_011719</name>
</gene>
<dbReference type="Proteomes" id="UP001049176">
    <property type="component" value="Chromosome 7"/>
</dbReference>
<proteinExistence type="predicted"/>
<dbReference type="GeneID" id="66080794"/>
<dbReference type="EMBL" id="CM032187">
    <property type="protein sequence ID" value="KAG7090107.1"/>
    <property type="molecule type" value="Genomic_DNA"/>
</dbReference>
<comment type="caution">
    <text evidence="1">The sequence shown here is derived from an EMBL/GenBank/DDBJ whole genome shotgun (WGS) entry which is preliminary data.</text>
</comment>
<dbReference type="RefSeq" id="XP_043006577.1">
    <property type="nucleotide sequence ID" value="XM_043160804.1"/>
</dbReference>
<protein>
    <submittedName>
        <fullName evidence="1">Uncharacterized protein</fullName>
    </submittedName>
</protein>
<evidence type="ECO:0000313" key="1">
    <source>
        <dbReference type="EMBL" id="KAG7090107.1"/>
    </source>
</evidence>